<evidence type="ECO:0000256" key="1">
    <source>
        <dbReference type="SAM" id="MobiDB-lite"/>
    </source>
</evidence>
<feature type="compositionally biased region" description="Gly residues" evidence="1">
    <location>
        <begin position="13"/>
        <end position="42"/>
    </location>
</feature>
<comment type="caution">
    <text evidence="2">The sequence shown here is derived from an EMBL/GenBank/DDBJ whole genome shotgun (WGS) entry which is preliminary data.</text>
</comment>
<gene>
    <name evidence="2" type="ORF">H0235_010440</name>
</gene>
<reference evidence="2" key="1">
    <citation type="journal article" date="2020" name="G3 (Bethesda)">
        <title>High-Quality Assemblies for Three Invasive Social Wasps from the &lt;i&gt;Vespula&lt;/i&gt; Genus.</title>
        <authorList>
            <person name="Harrop T.W.R."/>
            <person name="Guhlin J."/>
            <person name="McLaughlin G.M."/>
            <person name="Permina E."/>
            <person name="Stockwell P."/>
            <person name="Gilligan J."/>
            <person name="Le Lec M.F."/>
            <person name="Gruber M.A.M."/>
            <person name="Quinn O."/>
            <person name="Lovegrove M."/>
            <person name="Duncan E.J."/>
            <person name="Remnant E.J."/>
            <person name="Van Eeckhoven J."/>
            <person name="Graham B."/>
            <person name="Knapp R.A."/>
            <person name="Langford K.W."/>
            <person name="Kronenberg Z."/>
            <person name="Press M.O."/>
            <person name="Eacker S.M."/>
            <person name="Wilson-Rankin E.E."/>
            <person name="Purcell J."/>
            <person name="Lester P.J."/>
            <person name="Dearden P.K."/>
        </authorList>
    </citation>
    <scope>NUCLEOTIDE SEQUENCE</scope>
    <source>
        <strain evidence="2">Volc-1</strain>
    </source>
</reference>
<feature type="compositionally biased region" description="Basic and acidic residues" evidence="1">
    <location>
        <begin position="1"/>
        <end position="12"/>
    </location>
</feature>
<feature type="region of interest" description="Disordered" evidence="1">
    <location>
        <begin position="1"/>
        <end position="66"/>
    </location>
</feature>
<accession>A0A834U7N3</accession>
<keyword evidence="3" id="KW-1185">Reference proteome</keyword>
<dbReference type="Proteomes" id="UP000600918">
    <property type="component" value="Unassembled WGS sequence"/>
</dbReference>
<organism evidence="2 3">
    <name type="scientific">Vespula pensylvanica</name>
    <name type="common">Western yellow jacket</name>
    <name type="synonym">Wasp</name>
    <dbReference type="NCBI Taxonomy" id="30213"/>
    <lineage>
        <taxon>Eukaryota</taxon>
        <taxon>Metazoa</taxon>
        <taxon>Ecdysozoa</taxon>
        <taxon>Arthropoda</taxon>
        <taxon>Hexapoda</taxon>
        <taxon>Insecta</taxon>
        <taxon>Pterygota</taxon>
        <taxon>Neoptera</taxon>
        <taxon>Endopterygota</taxon>
        <taxon>Hymenoptera</taxon>
        <taxon>Apocrita</taxon>
        <taxon>Aculeata</taxon>
        <taxon>Vespoidea</taxon>
        <taxon>Vespidae</taxon>
        <taxon>Vespinae</taxon>
        <taxon>Vespula</taxon>
    </lineage>
</organism>
<sequence>MEVTWKERRRVYEGGGGDGGGGDGVGGGSGDGGAATGGIGIGERGKRRDIMENQGRSHGSDSMRKKKESVLIVKSTRFQCAVITSLPAEIYQVCSGTGVEG</sequence>
<evidence type="ECO:0000313" key="2">
    <source>
        <dbReference type="EMBL" id="KAF7420143.1"/>
    </source>
</evidence>
<dbReference type="AlphaFoldDB" id="A0A834U7N3"/>
<name>A0A834U7N3_VESPE</name>
<proteinExistence type="predicted"/>
<evidence type="ECO:0000313" key="3">
    <source>
        <dbReference type="Proteomes" id="UP000600918"/>
    </source>
</evidence>
<dbReference type="EMBL" id="JACSDY010000009">
    <property type="protein sequence ID" value="KAF7420143.1"/>
    <property type="molecule type" value="Genomic_DNA"/>
</dbReference>
<protein>
    <submittedName>
        <fullName evidence="2">Uncharacterized protein</fullName>
    </submittedName>
</protein>